<protein>
    <submittedName>
        <fullName evidence="3">Phage uncharacterized protein TIGR01671</fullName>
    </submittedName>
</protein>
<sequence>MREIKFRGLGIFDAEWAYGGISNVLPESTAIIEKNYKHGEVPSAHVVDPKTVGQYTGLKDKNGTEIYDGDIYKRYDSIYVVIFYGFGFKCKQLYDSWLNKNVYNRNEISLLSEVDSGYCYEVIGNIHENPDLLESGKE</sequence>
<dbReference type="SUPFAM" id="SSF159006">
    <property type="entry name" value="YopX-like"/>
    <property type="match status" value="1"/>
</dbReference>
<dbReference type="InterPro" id="IPR010024">
    <property type="entry name" value="CHP16711"/>
</dbReference>
<reference evidence="5" key="2">
    <citation type="submission" date="2017-03" db="EMBL/GenBank/DDBJ databases">
        <title>Bacillus sp. V-88(T) DSM27956, whole genome shotgun sequencing project.</title>
        <authorList>
            <person name="Dastager S.G."/>
            <person name="Neurgaonkar P.S."/>
            <person name="Dharne M.S."/>
        </authorList>
    </citation>
    <scope>NUCLEOTIDE SEQUENCE [LARGE SCALE GENOMIC DNA]</scope>
    <source>
        <strain evidence="5">DSM 25145</strain>
    </source>
</reference>
<organism evidence="3 4">
    <name type="scientific">Domibacillus enclensis</name>
    <dbReference type="NCBI Taxonomy" id="1017273"/>
    <lineage>
        <taxon>Bacteria</taxon>
        <taxon>Bacillati</taxon>
        <taxon>Bacillota</taxon>
        <taxon>Bacilli</taxon>
        <taxon>Bacillales</taxon>
        <taxon>Bacillaceae</taxon>
        <taxon>Domibacillus</taxon>
    </lineage>
</organism>
<accession>A0A1N6WGD9</accession>
<evidence type="ECO:0000313" key="2">
    <source>
        <dbReference type="EMBL" id="OXS78136.1"/>
    </source>
</evidence>
<dbReference type="Proteomes" id="UP000186385">
    <property type="component" value="Unassembled WGS sequence"/>
</dbReference>
<evidence type="ECO:0000313" key="3">
    <source>
        <dbReference type="EMBL" id="SIQ89173.1"/>
    </source>
</evidence>
<dbReference type="Pfam" id="PF09643">
    <property type="entry name" value="YopX"/>
    <property type="match status" value="1"/>
</dbReference>
<evidence type="ECO:0000313" key="5">
    <source>
        <dbReference type="Proteomes" id="UP000215545"/>
    </source>
</evidence>
<dbReference type="EMBL" id="FTLX01000004">
    <property type="protein sequence ID" value="SIQ89173.1"/>
    <property type="molecule type" value="Genomic_DNA"/>
</dbReference>
<dbReference type="InterPro" id="IPR019096">
    <property type="entry name" value="YopX_protein"/>
</dbReference>
<dbReference type="Gene3D" id="2.30.30.290">
    <property type="entry name" value="YopX-like domains"/>
    <property type="match status" value="1"/>
</dbReference>
<dbReference type="OrthoDB" id="1809393at2"/>
<reference evidence="3 4" key="1">
    <citation type="submission" date="2017-01" db="EMBL/GenBank/DDBJ databases">
        <authorList>
            <person name="Mah S.A."/>
            <person name="Swanson W.J."/>
            <person name="Moy G.W."/>
            <person name="Vacquier V.D."/>
        </authorList>
    </citation>
    <scope>NUCLEOTIDE SEQUENCE [LARGE SCALE GENOMIC DNA]</scope>
    <source>
        <strain evidence="3 4">NIO-1016</strain>
    </source>
</reference>
<keyword evidence="5" id="KW-1185">Reference proteome</keyword>
<dbReference type="NCBIfam" id="TIGR01671">
    <property type="entry name" value="phage_TIGR01671"/>
    <property type="match status" value="1"/>
</dbReference>
<evidence type="ECO:0000313" key="4">
    <source>
        <dbReference type="Proteomes" id="UP000186385"/>
    </source>
</evidence>
<dbReference type="InterPro" id="IPR023385">
    <property type="entry name" value="YopX-like_C"/>
</dbReference>
<feature type="domain" description="YopX protein" evidence="1">
    <location>
        <begin position="28"/>
        <end position="134"/>
    </location>
</feature>
<dbReference type="EMBL" id="MWSK01000004">
    <property type="protein sequence ID" value="OXS78136.1"/>
    <property type="molecule type" value="Genomic_DNA"/>
</dbReference>
<proteinExistence type="predicted"/>
<evidence type="ECO:0000259" key="1">
    <source>
        <dbReference type="Pfam" id="PF09643"/>
    </source>
</evidence>
<gene>
    <name evidence="2" type="ORF">B1B05_09990</name>
    <name evidence="3" type="ORF">SAMN05443094_104158</name>
</gene>
<dbReference type="Proteomes" id="UP000215545">
    <property type="component" value="Unassembled WGS sequence"/>
</dbReference>
<dbReference type="AlphaFoldDB" id="A0A1N6WGD9"/>
<dbReference type="STRING" id="1017273.SAMN05443094_104158"/>
<name>A0A1N6WGD9_9BACI</name>
<reference evidence="2" key="3">
    <citation type="submission" date="2017-03" db="EMBL/GenBank/DDBJ databases">
        <authorList>
            <person name="Dastager S.G."/>
            <person name="Neurgaonkar P.S."/>
            <person name="Dharne M.S."/>
        </authorList>
    </citation>
    <scope>NUCLEOTIDE SEQUENCE</scope>
    <source>
        <strain evidence="2">DSM 25145</strain>
    </source>
</reference>